<feature type="transmembrane region" description="Helical" evidence="5">
    <location>
        <begin position="315"/>
        <end position="334"/>
    </location>
</feature>
<keyword evidence="8" id="KW-1185">Reference proteome</keyword>
<reference evidence="7 8" key="1">
    <citation type="submission" date="2020-04" db="EMBL/GenBank/DDBJ databases">
        <title>Perkinsus chesapeaki whole genome sequence.</title>
        <authorList>
            <person name="Bogema D.R."/>
        </authorList>
    </citation>
    <scope>NUCLEOTIDE SEQUENCE [LARGE SCALE GENOMIC DNA]</scope>
    <source>
        <strain evidence="7">ATCC PRA-425</strain>
    </source>
</reference>
<dbReference type="InterPro" id="IPR007271">
    <property type="entry name" value="Nuc_sug_transpt"/>
</dbReference>
<feature type="transmembrane region" description="Helical" evidence="5">
    <location>
        <begin position="106"/>
        <end position="128"/>
    </location>
</feature>
<evidence type="ECO:0000256" key="5">
    <source>
        <dbReference type="SAM" id="Phobius"/>
    </source>
</evidence>
<feature type="transmembrane region" description="Helical" evidence="5">
    <location>
        <begin position="233"/>
        <end position="258"/>
    </location>
</feature>
<dbReference type="EMBL" id="JAAPAO010000233">
    <property type="protein sequence ID" value="KAF4666519.1"/>
    <property type="molecule type" value="Genomic_DNA"/>
</dbReference>
<dbReference type="AlphaFoldDB" id="A0A7J6M4Q0"/>
<evidence type="ECO:0000313" key="7">
    <source>
        <dbReference type="EMBL" id="KAF4666519.1"/>
    </source>
</evidence>
<keyword evidence="3 5" id="KW-1133">Transmembrane helix</keyword>
<feature type="transmembrane region" description="Helical" evidence="5">
    <location>
        <begin position="346"/>
        <end position="368"/>
    </location>
</feature>
<dbReference type="InterPro" id="IPR037185">
    <property type="entry name" value="EmrE-like"/>
</dbReference>
<evidence type="ECO:0000256" key="1">
    <source>
        <dbReference type="ARBA" id="ARBA00004141"/>
    </source>
</evidence>
<keyword evidence="2 5" id="KW-0812">Transmembrane</keyword>
<feature type="signal peptide" evidence="6">
    <location>
        <begin position="1"/>
        <end position="24"/>
    </location>
</feature>
<keyword evidence="6" id="KW-0732">Signal</keyword>
<accession>A0A7J6M4Q0</accession>
<comment type="caution">
    <text evidence="7">The sequence shown here is derived from an EMBL/GenBank/DDBJ whole genome shotgun (WGS) entry which is preliminary data.</text>
</comment>
<keyword evidence="4 5" id="KW-0472">Membrane</keyword>
<proteinExistence type="predicted"/>
<feature type="transmembrane region" description="Helical" evidence="5">
    <location>
        <begin position="164"/>
        <end position="183"/>
    </location>
</feature>
<sequence>MAASLPWFTIVSVFLLLLTGPLNTMLTKVVFEIQSVGYYGEVKAFHKPWFTTLQMFLGMAPAILVHFCQVFVKTHQRLSEHRRALLEKPEIAAQQAAASSLPFWKAALYVAFPACLDMAGTTVSYVGLLYNSASVFTMMRGSIIVFSALLSMVFLHRKMNKQNWLGIFLCVVAVTLVGYANLMSHDNATTAKSNTSTALVVFGMVMIVLSQIIQSLQLVTEEKFMKNINIPPFLVVGMEGIWGTLIMIFITLPIVYFIPGNDSGSLENTLDSVVLYENSPEMQHLMGIYVASIFLTNVSGVLVTKYLSSVHRTMISAMQTAVVWVVGLVSYYFLDPTMSFAEPWTFWSSVQLVGFMMLVLGQLVYAEVFDVPGFSTSRQPELLNAEKMAILKSPISIRAMVPDNH</sequence>
<feature type="transmembrane region" description="Helical" evidence="5">
    <location>
        <begin position="134"/>
        <end position="155"/>
    </location>
</feature>
<dbReference type="GO" id="GO:0015165">
    <property type="term" value="F:pyrimidine nucleotide-sugar transmembrane transporter activity"/>
    <property type="evidence" value="ECO:0007669"/>
    <property type="project" value="InterPro"/>
</dbReference>
<evidence type="ECO:0000313" key="8">
    <source>
        <dbReference type="Proteomes" id="UP000591131"/>
    </source>
</evidence>
<organism evidence="7 8">
    <name type="scientific">Perkinsus chesapeaki</name>
    <name type="common">Clam parasite</name>
    <name type="synonym">Perkinsus andrewsi</name>
    <dbReference type="NCBI Taxonomy" id="330153"/>
    <lineage>
        <taxon>Eukaryota</taxon>
        <taxon>Sar</taxon>
        <taxon>Alveolata</taxon>
        <taxon>Perkinsozoa</taxon>
        <taxon>Perkinsea</taxon>
        <taxon>Perkinsida</taxon>
        <taxon>Perkinsidae</taxon>
        <taxon>Perkinsus</taxon>
    </lineage>
</organism>
<comment type="subcellular location">
    <subcellularLocation>
        <location evidence="1">Membrane</location>
        <topology evidence="1">Multi-pass membrane protein</topology>
    </subcellularLocation>
</comment>
<dbReference type="Gene3D" id="1.10.3730.20">
    <property type="match status" value="1"/>
</dbReference>
<gene>
    <name evidence="7" type="ORF">FOL47_004059</name>
</gene>
<dbReference type="Proteomes" id="UP000591131">
    <property type="component" value="Unassembled WGS sequence"/>
</dbReference>
<dbReference type="GO" id="GO:0000139">
    <property type="term" value="C:Golgi membrane"/>
    <property type="evidence" value="ECO:0007669"/>
    <property type="project" value="InterPro"/>
</dbReference>
<feature type="transmembrane region" description="Helical" evidence="5">
    <location>
        <begin position="285"/>
        <end position="303"/>
    </location>
</feature>
<protein>
    <recommendedName>
        <fullName evidence="9">NIPA-like protein 3</fullName>
    </recommendedName>
</protein>
<dbReference type="PANTHER" id="PTHR13146">
    <property type="match status" value="1"/>
</dbReference>
<dbReference type="OrthoDB" id="300580at2759"/>
<feature type="transmembrane region" description="Helical" evidence="5">
    <location>
        <begin position="195"/>
        <end position="213"/>
    </location>
</feature>
<feature type="transmembrane region" description="Helical" evidence="5">
    <location>
        <begin position="48"/>
        <end position="72"/>
    </location>
</feature>
<evidence type="ECO:0000256" key="4">
    <source>
        <dbReference type="ARBA" id="ARBA00023136"/>
    </source>
</evidence>
<dbReference type="Pfam" id="PF04142">
    <property type="entry name" value="Nuc_sug_transp"/>
    <property type="match status" value="1"/>
</dbReference>
<evidence type="ECO:0008006" key="9">
    <source>
        <dbReference type="Google" id="ProtNLM"/>
    </source>
</evidence>
<dbReference type="SUPFAM" id="SSF103481">
    <property type="entry name" value="Multidrug resistance efflux transporter EmrE"/>
    <property type="match status" value="1"/>
</dbReference>
<name>A0A7J6M4Q0_PERCH</name>
<evidence type="ECO:0000256" key="6">
    <source>
        <dbReference type="SAM" id="SignalP"/>
    </source>
</evidence>
<evidence type="ECO:0000256" key="3">
    <source>
        <dbReference type="ARBA" id="ARBA00022989"/>
    </source>
</evidence>
<evidence type="ECO:0000256" key="2">
    <source>
        <dbReference type="ARBA" id="ARBA00022692"/>
    </source>
</evidence>
<feature type="chain" id="PRO_5029596681" description="NIPA-like protein 3" evidence="6">
    <location>
        <begin position="25"/>
        <end position="405"/>
    </location>
</feature>